<protein>
    <recommendedName>
        <fullName evidence="4">Baseplate protein J-like domain-containing protein</fullName>
    </recommendedName>
</protein>
<name>A0A0G0WN58_9BACT</name>
<proteinExistence type="predicted"/>
<feature type="transmembrane region" description="Helical" evidence="1">
    <location>
        <begin position="358"/>
        <end position="379"/>
    </location>
</feature>
<evidence type="ECO:0000256" key="1">
    <source>
        <dbReference type="SAM" id="Phobius"/>
    </source>
</evidence>
<accession>A0A0G0WN58</accession>
<dbReference type="AlphaFoldDB" id="A0A0G0WN58"/>
<evidence type="ECO:0008006" key="4">
    <source>
        <dbReference type="Google" id="ProtNLM"/>
    </source>
</evidence>
<reference evidence="2 3" key="1">
    <citation type="journal article" date="2015" name="Nature">
        <title>rRNA introns, odd ribosomes, and small enigmatic genomes across a large radiation of phyla.</title>
        <authorList>
            <person name="Brown C.T."/>
            <person name="Hug L.A."/>
            <person name="Thomas B.C."/>
            <person name="Sharon I."/>
            <person name="Castelle C.J."/>
            <person name="Singh A."/>
            <person name="Wilkins M.J."/>
            <person name="Williams K.H."/>
            <person name="Banfield J.F."/>
        </authorList>
    </citation>
    <scope>NUCLEOTIDE SEQUENCE [LARGE SCALE GENOMIC DNA]</scope>
</reference>
<keyword evidence="1" id="KW-1133">Transmembrane helix</keyword>
<dbReference type="EMBL" id="LCBN01000005">
    <property type="protein sequence ID" value="KKS14209.1"/>
    <property type="molecule type" value="Genomic_DNA"/>
</dbReference>
<organism evidence="2 3">
    <name type="scientific">Candidatus Daviesbacteria bacterium GW2011_GWB1_41_5</name>
    <dbReference type="NCBI Taxonomy" id="1618429"/>
    <lineage>
        <taxon>Bacteria</taxon>
        <taxon>Candidatus Daviesiibacteriota</taxon>
    </lineage>
</organism>
<dbReference type="Proteomes" id="UP000034753">
    <property type="component" value="Unassembled WGS sequence"/>
</dbReference>
<evidence type="ECO:0000313" key="2">
    <source>
        <dbReference type="EMBL" id="KKS14209.1"/>
    </source>
</evidence>
<sequence length="738" mass="80389">MANFGLRGTLKTVRMNLLENLSARLPFGNKIKESEYFFALVIGVTQLTGAVWEMRGREIDILGSATLPYSGNDDLVDKAFQAIDKAVGDLEIEPKKILFGVPDSWGMDDNLKEPYLKLLGKIVKEADLEPMAYVTVTNAISYFLQKADGIPPTAILLGLGEYIEATILRGGKATETRSMKRTSHSFSDIEKLLQEFTEVEVLPSKILIYPGCAGEDLEKIKDELMSYPWMSHLSFLHFPKIEPLPENAQFEAVIWAAASEINPNVSLKRSFTVKKPAVKVLPTLKRARADDFGFVKGDIKAEVQTAKLKVQSEEGLEEDNLVSPEVPEMEMTSKSALSLENVASKVKLPKLPRYGVKLGKWIFAPLALAIIFLAFLFLFKADVTIYVEPKIFEQTTEIIADPGASAISEEKKIIPGKLIETTVAGSGKEVTSGTKQIGDPAKGKVVIYNLTSGKVSLSQGTSLSSSSGLKFTLDASVQIASQSSSVGADFTTVTKPGKTDPMGLTAQAIGPESNLSASTELTVANYQKSQVIGRVEEALSGGTSKNVTVVTSDDQKKLKAKVVDELKGKAVEDLQGKITDGRKIVKEALEAVDGKYTFSKDVDDQAKDFTLDASVRFRGTSYLDSDLRTLVSKLITVDVPENFEMNLQDAETQADIAKTGKDGKLTFNAKFRAKLLPKFNTSEIKKQITGKSKNDAVAKIKDSEGVVSVEIKTFPGLPSQIVRLPILPQNITINITPK</sequence>
<comment type="caution">
    <text evidence="2">The sequence shown here is derived from an EMBL/GenBank/DDBJ whole genome shotgun (WGS) entry which is preliminary data.</text>
</comment>
<gene>
    <name evidence="2" type="ORF">UU67_C0005G0014</name>
</gene>
<keyword evidence="1" id="KW-0812">Transmembrane</keyword>
<evidence type="ECO:0000313" key="3">
    <source>
        <dbReference type="Proteomes" id="UP000034753"/>
    </source>
</evidence>
<keyword evidence="1" id="KW-0472">Membrane</keyword>